<reference evidence="3 5" key="1">
    <citation type="journal article" date="2012" name="Nature">
        <title>Algal genomes reveal evolutionary mosaicism and the fate of nucleomorphs.</title>
        <authorList>
            <consortium name="DOE Joint Genome Institute"/>
            <person name="Curtis B.A."/>
            <person name="Tanifuji G."/>
            <person name="Burki F."/>
            <person name="Gruber A."/>
            <person name="Irimia M."/>
            <person name="Maruyama S."/>
            <person name="Arias M.C."/>
            <person name="Ball S.G."/>
            <person name="Gile G.H."/>
            <person name="Hirakawa Y."/>
            <person name="Hopkins J.F."/>
            <person name="Kuo A."/>
            <person name="Rensing S.A."/>
            <person name="Schmutz J."/>
            <person name="Symeonidi A."/>
            <person name="Elias M."/>
            <person name="Eveleigh R.J."/>
            <person name="Herman E.K."/>
            <person name="Klute M.J."/>
            <person name="Nakayama T."/>
            <person name="Obornik M."/>
            <person name="Reyes-Prieto A."/>
            <person name="Armbrust E.V."/>
            <person name="Aves S.J."/>
            <person name="Beiko R.G."/>
            <person name="Coutinho P."/>
            <person name="Dacks J.B."/>
            <person name="Durnford D.G."/>
            <person name="Fast N.M."/>
            <person name="Green B.R."/>
            <person name="Grisdale C.J."/>
            <person name="Hempel F."/>
            <person name="Henrissat B."/>
            <person name="Hoppner M.P."/>
            <person name="Ishida K."/>
            <person name="Kim E."/>
            <person name="Koreny L."/>
            <person name="Kroth P.G."/>
            <person name="Liu Y."/>
            <person name="Malik S.B."/>
            <person name="Maier U.G."/>
            <person name="McRose D."/>
            <person name="Mock T."/>
            <person name="Neilson J.A."/>
            <person name="Onodera N.T."/>
            <person name="Poole A.M."/>
            <person name="Pritham E.J."/>
            <person name="Richards T.A."/>
            <person name="Rocap G."/>
            <person name="Roy S.W."/>
            <person name="Sarai C."/>
            <person name="Schaack S."/>
            <person name="Shirato S."/>
            <person name="Slamovits C.H."/>
            <person name="Spencer D.F."/>
            <person name="Suzuki S."/>
            <person name="Worden A.Z."/>
            <person name="Zauner S."/>
            <person name="Barry K."/>
            <person name="Bell C."/>
            <person name="Bharti A.K."/>
            <person name="Crow J.A."/>
            <person name="Grimwood J."/>
            <person name="Kramer R."/>
            <person name="Lindquist E."/>
            <person name="Lucas S."/>
            <person name="Salamov A."/>
            <person name="McFadden G.I."/>
            <person name="Lane C.E."/>
            <person name="Keeling P.J."/>
            <person name="Gray M.W."/>
            <person name="Grigoriev I.V."/>
            <person name="Archibald J.M."/>
        </authorList>
    </citation>
    <scope>NUCLEOTIDE SEQUENCE</scope>
    <source>
        <strain evidence="3 5">CCMP2712</strain>
    </source>
</reference>
<feature type="region of interest" description="Disordered" evidence="1">
    <location>
        <begin position="128"/>
        <end position="165"/>
    </location>
</feature>
<dbReference type="GeneID" id="17308935"/>
<protein>
    <submittedName>
        <fullName evidence="3 4">Uncharacterized protein</fullName>
    </submittedName>
</protein>
<proteinExistence type="predicted"/>
<keyword evidence="2" id="KW-0472">Membrane</keyword>
<dbReference type="Proteomes" id="UP000011087">
    <property type="component" value="Unassembled WGS sequence"/>
</dbReference>
<evidence type="ECO:0000256" key="2">
    <source>
        <dbReference type="SAM" id="Phobius"/>
    </source>
</evidence>
<evidence type="ECO:0000313" key="5">
    <source>
        <dbReference type="Proteomes" id="UP000011087"/>
    </source>
</evidence>
<dbReference type="KEGG" id="gtt:GUITHDRAFT_150699"/>
<evidence type="ECO:0000313" key="4">
    <source>
        <dbReference type="EnsemblProtists" id="EKX52146"/>
    </source>
</evidence>
<dbReference type="HOGENOM" id="CLU_1613935_0_0_1"/>
<accession>L1JU98</accession>
<dbReference type="RefSeq" id="XP_005839126.1">
    <property type="nucleotide sequence ID" value="XM_005839069.1"/>
</dbReference>
<organism evidence="3">
    <name type="scientific">Guillardia theta (strain CCMP2712)</name>
    <name type="common">Cryptophyte</name>
    <dbReference type="NCBI Taxonomy" id="905079"/>
    <lineage>
        <taxon>Eukaryota</taxon>
        <taxon>Cryptophyceae</taxon>
        <taxon>Pyrenomonadales</taxon>
        <taxon>Geminigeraceae</taxon>
        <taxon>Guillardia</taxon>
    </lineage>
</organism>
<dbReference type="EMBL" id="JH992973">
    <property type="protein sequence ID" value="EKX52146.1"/>
    <property type="molecule type" value="Genomic_DNA"/>
</dbReference>
<reference evidence="4" key="3">
    <citation type="submission" date="2015-06" db="UniProtKB">
        <authorList>
            <consortium name="EnsemblProtists"/>
        </authorList>
    </citation>
    <scope>IDENTIFICATION</scope>
</reference>
<evidence type="ECO:0000256" key="1">
    <source>
        <dbReference type="SAM" id="MobiDB-lite"/>
    </source>
</evidence>
<gene>
    <name evidence="3" type="ORF">GUITHDRAFT_150699</name>
</gene>
<name>L1JU98_GUITC</name>
<keyword evidence="2" id="KW-0812">Transmembrane</keyword>
<dbReference type="InterPro" id="IPR012098">
    <property type="entry name" value="SND3_fun"/>
</dbReference>
<dbReference type="GO" id="GO:0005739">
    <property type="term" value="C:mitochondrion"/>
    <property type="evidence" value="ECO:0007669"/>
    <property type="project" value="TreeGrafter"/>
</dbReference>
<feature type="transmembrane region" description="Helical" evidence="2">
    <location>
        <begin position="73"/>
        <end position="91"/>
    </location>
</feature>
<dbReference type="Pfam" id="PF10032">
    <property type="entry name" value="Pho88"/>
    <property type="match status" value="1"/>
</dbReference>
<feature type="compositionally biased region" description="Basic and acidic residues" evidence="1">
    <location>
        <begin position="128"/>
        <end position="147"/>
    </location>
</feature>
<dbReference type="AlphaFoldDB" id="L1JU98"/>
<dbReference type="PaxDb" id="55529-EKX52146"/>
<dbReference type="PANTHER" id="PTHR28112">
    <property type="entry name" value="SRP-INDEPENDENT TARGETING PROTEIN 3"/>
    <property type="match status" value="1"/>
</dbReference>
<feature type="compositionally biased region" description="Basic and acidic residues" evidence="1">
    <location>
        <begin position="155"/>
        <end position="165"/>
    </location>
</feature>
<dbReference type="GO" id="GO:0005783">
    <property type="term" value="C:endoplasmic reticulum"/>
    <property type="evidence" value="ECO:0007669"/>
    <property type="project" value="InterPro"/>
</dbReference>
<keyword evidence="2" id="KW-1133">Transmembrane helix</keyword>
<feature type="transmembrane region" description="Helical" evidence="2">
    <location>
        <begin position="12"/>
        <end position="35"/>
    </location>
</feature>
<dbReference type="PANTHER" id="PTHR28112:SF1">
    <property type="entry name" value="SRP-INDEPENDENT TARGETING PROTEIN 3"/>
    <property type="match status" value="1"/>
</dbReference>
<dbReference type="EnsemblProtists" id="EKX52146">
    <property type="protein sequence ID" value="EKX52146"/>
    <property type="gene ID" value="GUITHDRAFT_150699"/>
</dbReference>
<sequence length="165" mass="19251">MLVMARVEEKNAKVTFLTAYVLSWLYCSFGFIWMYRAIFFKNDNSHFQFKSAEGTVMTLSKKEYDINKLGESLQAFVTIMVFVGMIAYQLGEFRVVFMVSVYMAFSIAESELFRIHMLGQSDEVEELRRPFGQKNDKPFEIRKREGPTEDGGSTRIDDKKQEKQD</sequence>
<reference evidence="5" key="2">
    <citation type="submission" date="2012-11" db="EMBL/GenBank/DDBJ databases">
        <authorList>
            <person name="Kuo A."/>
            <person name="Curtis B.A."/>
            <person name="Tanifuji G."/>
            <person name="Burki F."/>
            <person name="Gruber A."/>
            <person name="Irimia M."/>
            <person name="Maruyama S."/>
            <person name="Arias M.C."/>
            <person name="Ball S.G."/>
            <person name="Gile G.H."/>
            <person name="Hirakawa Y."/>
            <person name="Hopkins J.F."/>
            <person name="Rensing S.A."/>
            <person name="Schmutz J."/>
            <person name="Symeonidi A."/>
            <person name="Elias M."/>
            <person name="Eveleigh R.J."/>
            <person name="Herman E.K."/>
            <person name="Klute M.J."/>
            <person name="Nakayama T."/>
            <person name="Obornik M."/>
            <person name="Reyes-Prieto A."/>
            <person name="Armbrust E.V."/>
            <person name="Aves S.J."/>
            <person name="Beiko R.G."/>
            <person name="Coutinho P."/>
            <person name="Dacks J.B."/>
            <person name="Durnford D.G."/>
            <person name="Fast N.M."/>
            <person name="Green B.R."/>
            <person name="Grisdale C."/>
            <person name="Hempe F."/>
            <person name="Henrissat B."/>
            <person name="Hoppner M.P."/>
            <person name="Ishida K.-I."/>
            <person name="Kim E."/>
            <person name="Koreny L."/>
            <person name="Kroth P.G."/>
            <person name="Liu Y."/>
            <person name="Malik S.-B."/>
            <person name="Maier U.G."/>
            <person name="McRose D."/>
            <person name="Mock T."/>
            <person name="Neilson J.A."/>
            <person name="Onodera N.T."/>
            <person name="Poole A.M."/>
            <person name="Pritham E.J."/>
            <person name="Richards T.A."/>
            <person name="Rocap G."/>
            <person name="Roy S.W."/>
            <person name="Sarai C."/>
            <person name="Schaack S."/>
            <person name="Shirato S."/>
            <person name="Slamovits C.H."/>
            <person name="Spencer D.F."/>
            <person name="Suzuki S."/>
            <person name="Worden A.Z."/>
            <person name="Zauner S."/>
            <person name="Barry K."/>
            <person name="Bell C."/>
            <person name="Bharti A.K."/>
            <person name="Crow J.A."/>
            <person name="Grimwood J."/>
            <person name="Kramer R."/>
            <person name="Lindquist E."/>
            <person name="Lucas S."/>
            <person name="Salamov A."/>
            <person name="McFadden G.I."/>
            <person name="Lane C.E."/>
            <person name="Keeling P.J."/>
            <person name="Gray M.W."/>
            <person name="Grigoriev I.V."/>
            <person name="Archibald J.M."/>
        </authorList>
    </citation>
    <scope>NUCLEOTIDE SEQUENCE</scope>
    <source>
        <strain evidence="5">CCMP2712</strain>
    </source>
</reference>
<evidence type="ECO:0000313" key="3">
    <source>
        <dbReference type="EMBL" id="EKX52146.1"/>
    </source>
</evidence>
<dbReference type="GO" id="GO:0045047">
    <property type="term" value="P:protein targeting to ER"/>
    <property type="evidence" value="ECO:0007669"/>
    <property type="project" value="InterPro"/>
</dbReference>
<keyword evidence="5" id="KW-1185">Reference proteome</keyword>